<dbReference type="EMBL" id="LAZR01065871">
    <property type="protein sequence ID" value="KKK54682.1"/>
    <property type="molecule type" value="Genomic_DNA"/>
</dbReference>
<dbReference type="InterPro" id="IPR036152">
    <property type="entry name" value="Asp/glu_Ase-like_sf"/>
</dbReference>
<proteinExistence type="predicted"/>
<evidence type="ECO:0008006" key="4">
    <source>
        <dbReference type="Google" id="ProtNLM"/>
    </source>
</evidence>
<dbReference type="SMART" id="SM00870">
    <property type="entry name" value="Asparaginase"/>
    <property type="match status" value="1"/>
</dbReference>
<dbReference type="Pfam" id="PF00710">
    <property type="entry name" value="Asparaginase"/>
    <property type="match status" value="1"/>
</dbReference>
<comment type="caution">
    <text evidence="3">The sequence shown here is derived from an EMBL/GenBank/DDBJ whole genome shotgun (WGS) entry which is preliminary data.</text>
</comment>
<dbReference type="SUPFAM" id="SSF141300">
    <property type="entry name" value="GatD N-terminal domain-like"/>
    <property type="match status" value="1"/>
</dbReference>
<dbReference type="InterPro" id="IPR006034">
    <property type="entry name" value="Asparaginase/glutaminase-like"/>
</dbReference>
<dbReference type="PROSITE" id="PS00917">
    <property type="entry name" value="ASN_GLN_ASE_2"/>
    <property type="match status" value="1"/>
</dbReference>
<organism evidence="3">
    <name type="scientific">marine sediment metagenome</name>
    <dbReference type="NCBI Taxonomy" id="412755"/>
    <lineage>
        <taxon>unclassified sequences</taxon>
        <taxon>metagenomes</taxon>
        <taxon>ecological metagenomes</taxon>
    </lineage>
</organism>
<gene>
    <name evidence="3" type="ORF">LCGC14_3082250</name>
</gene>
<dbReference type="GO" id="GO:0006520">
    <property type="term" value="P:amino acid metabolic process"/>
    <property type="evidence" value="ECO:0007669"/>
    <property type="project" value="InterPro"/>
</dbReference>
<dbReference type="InterPro" id="IPR027474">
    <property type="entry name" value="L-asparaginase_N"/>
</dbReference>
<dbReference type="InterPro" id="IPR020827">
    <property type="entry name" value="Asparaginase/glutaminase_AS1"/>
</dbReference>
<dbReference type="PANTHER" id="PTHR11707:SF28">
    <property type="entry name" value="60 KDA LYSOPHOSPHOLIPASE"/>
    <property type="match status" value="1"/>
</dbReference>
<sequence length="312" mass="34588">MKTNARQKAKLLASSSKLGQAKPGDIVKVVLMKKEYIGTFLEAPDEKGIVLLKLDSGYNIGINKKDILEIKVLKKAIEKKEDFELKKDREKPNMAIIVTGGTISSELDPKTGAVKSLTSPEKLFRFYPGIFRKANILKVEVAFIKSSENITFHDLQKIARTAAKLLNDSNIKGIIITHGTDTLHYTSAALSFFLQNLNKPVVLTYSQRSIDRASSDAALNLECSTIAALSDIAEVVVVGHATINDDYCYALRGTKTRKLHSSRRDAFKPVNTGPLAKITKELFIPLSHYRTRIKGKVKTDLKFETKVALVKV</sequence>
<feature type="domain" description="L-asparaginase N-terminal" evidence="1">
    <location>
        <begin position="94"/>
        <end position="280"/>
    </location>
</feature>
<evidence type="ECO:0000313" key="3">
    <source>
        <dbReference type="EMBL" id="KKK54682.1"/>
    </source>
</evidence>
<dbReference type="Pfam" id="PF18195">
    <property type="entry name" value="GatD_N"/>
    <property type="match status" value="1"/>
</dbReference>
<dbReference type="SUPFAM" id="SSF53774">
    <property type="entry name" value="Glutaminase/Asparaginase"/>
    <property type="match status" value="1"/>
</dbReference>
<accession>A0A0F8WCV8</accession>
<dbReference type="AlphaFoldDB" id="A0A0F8WCV8"/>
<protein>
    <recommendedName>
        <fullName evidence="4">L-asparaginase N-terminal domain-containing protein</fullName>
    </recommendedName>
</protein>
<dbReference type="InterPro" id="IPR037222">
    <property type="entry name" value="GatD_N_sf"/>
</dbReference>
<feature type="domain" description="GatD N-terminal" evidence="2">
    <location>
        <begin position="21"/>
        <end position="73"/>
    </location>
</feature>
<dbReference type="PIRSF" id="PIRSF500176">
    <property type="entry name" value="L_ASNase"/>
    <property type="match status" value="1"/>
</dbReference>
<feature type="non-terminal residue" evidence="3">
    <location>
        <position position="312"/>
    </location>
</feature>
<reference evidence="3" key="1">
    <citation type="journal article" date="2015" name="Nature">
        <title>Complex archaea that bridge the gap between prokaryotes and eukaryotes.</title>
        <authorList>
            <person name="Spang A."/>
            <person name="Saw J.H."/>
            <person name="Jorgensen S.L."/>
            <person name="Zaremba-Niedzwiedzka K."/>
            <person name="Martijn J."/>
            <person name="Lind A.E."/>
            <person name="van Eijk R."/>
            <person name="Schleper C."/>
            <person name="Guy L."/>
            <person name="Ettema T.J."/>
        </authorList>
    </citation>
    <scope>NUCLEOTIDE SEQUENCE</scope>
</reference>
<dbReference type="Gene3D" id="3.40.50.1170">
    <property type="entry name" value="L-asparaginase, N-terminal domain"/>
    <property type="match status" value="1"/>
</dbReference>
<dbReference type="PRINTS" id="PR00139">
    <property type="entry name" value="ASNGLNASE"/>
</dbReference>
<dbReference type="PROSITE" id="PS00144">
    <property type="entry name" value="ASN_GLN_ASE_1"/>
    <property type="match status" value="1"/>
</dbReference>
<name>A0A0F8WCV8_9ZZZZ</name>
<dbReference type="InterPro" id="IPR037152">
    <property type="entry name" value="L-asparaginase_N_sf"/>
</dbReference>
<dbReference type="Gene3D" id="2.30.30.520">
    <property type="match status" value="1"/>
</dbReference>
<evidence type="ECO:0000259" key="1">
    <source>
        <dbReference type="Pfam" id="PF00710"/>
    </source>
</evidence>
<dbReference type="PANTHER" id="PTHR11707">
    <property type="entry name" value="L-ASPARAGINASE"/>
    <property type="match status" value="1"/>
</dbReference>
<dbReference type="PIRSF" id="PIRSF001220">
    <property type="entry name" value="L-ASNase_gatD"/>
    <property type="match status" value="1"/>
</dbReference>
<evidence type="ECO:0000259" key="2">
    <source>
        <dbReference type="Pfam" id="PF18195"/>
    </source>
</evidence>
<dbReference type="InterPro" id="IPR027475">
    <property type="entry name" value="Asparaginase/glutaminase_AS2"/>
</dbReference>
<dbReference type="PROSITE" id="PS51732">
    <property type="entry name" value="ASN_GLN_ASE_3"/>
    <property type="match status" value="1"/>
</dbReference>
<dbReference type="InterPro" id="IPR040918">
    <property type="entry name" value="GatD_N"/>
</dbReference>